<accession>A0A2A9P814</accession>
<feature type="chain" id="PRO_5013355527" evidence="2">
    <location>
        <begin position="27"/>
        <end position="109"/>
    </location>
</feature>
<protein>
    <submittedName>
        <fullName evidence="3">Uncharacterized protein</fullName>
    </submittedName>
</protein>
<gene>
    <name evidence="3" type="ORF">XA68_15611</name>
</gene>
<dbReference type="EMBL" id="LAZP02000468">
    <property type="protein sequence ID" value="PFH57022.1"/>
    <property type="molecule type" value="Genomic_DNA"/>
</dbReference>
<reference evidence="3 4" key="1">
    <citation type="journal article" date="2015" name="BMC Genomics">
        <title>Gene expression during zombie ant biting behavior reflects the complexity underlying fungal parasitic behavioral manipulation.</title>
        <authorList>
            <person name="de Bekker C."/>
            <person name="Ohm R.A."/>
            <person name="Loreto R.G."/>
            <person name="Sebastian A."/>
            <person name="Albert I."/>
            <person name="Merrow M."/>
            <person name="Brachmann A."/>
            <person name="Hughes D.P."/>
        </authorList>
    </citation>
    <scope>NUCLEOTIDE SEQUENCE [LARGE SCALE GENOMIC DNA]</scope>
    <source>
        <strain evidence="3 4">SC16a</strain>
    </source>
</reference>
<comment type="caution">
    <text evidence="3">The sequence shown here is derived from an EMBL/GenBank/DDBJ whole genome shotgun (WGS) entry which is preliminary data.</text>
</comment>
<organism evidence="3 4">
    <name type="scientific">Ophiocordyceps unilateralis</name>
    <name type="common">Zombie-ant fungus</name>
    <name type="synonym">Torrubia unilateralis</name>
    <dbReference type="NCBI Taxonomy" id="268505"/>
    <lineage>
        <taxon>Eukaryota</taxon>
        <taxon>Fungi</taxon>
        <taxon>Dikarya</taxon>
        <taxon>Ascomycota</taxon>
        <taxon>Pezizomycotina</taxon>
        <taxon>Sordariomycetes</taxon>
        <taxon>Hypocreomycetidae</taxon>
        <taxon>Hypocreales</taxon>
        <taxon>Ophiocordycipitaceae</taxon>
        <taxon>Ophiocordyceps</taxon>
    </lineage>
</organism>
<proteinExistence type="predicted"/>
<evidence type="ECO:0000256" key="2">
    <source>
        <dbReference type="SAM" id="SignalP"/>
    </source>
</evidence>
<evidence type="ECO:0000313" key="4">
    <source>
        <dbReference type="Proteomes" id="UP000037136"/>
    </source>
</evidence>
<sequence length="109" mass="11520">MRTLARCALGPLLLLLPLFPQPPSSAVAVVAPRAAFEHVEEALTSFGPGTEFVVRLKPVSDAGLGARGSPTLGRAARRFPALVHTAGRRLPTPACAIRTQPRQPRPSHA</sequence>
<dbReference type="AlphaFoldDB" id="A0A2A9P814"/>
<name>A0A2A9P814_OPHUN</name>
<keyword evidence="2" id="KW-0732">Signal</keyword>
<reference evidence="3 4" key="2">
    <citation type="journal article" date="2017" name="Sci. Rep.">
        <title>Ant-infecting Ophiocordyceps genomes reveal a high diversity of potential behavioral manipulation genes and a possible major role for enterotoxins.</title>
        <authorList>
            <person name="de Bekker C."/>
            <person name="Ohm R.A."/>
            <person name="Evans H.C."/>
            <person name="Brachmann A."/>
            <person name="Hughes D.P."/>
        </authorList>
    </citation>
    <scope>NUCLEOTIDE SEQUENCE [LARGE SCALE GENOMIC DNA]</scope>
    <source>
        <strain evidence="3 4">SC16a</strain>
    </source>
</reference>
<feature type="signal peptide" evidence="2">
    <location>
        <begin position="1"/>
        <end position="26"/>
    </location>
</feature>
<dbReference type="Proteomes" id="UP000037136">
    <property type="component" value="Unassembled WGS sequence"/>
</dbReference>
<feature type="region of interest" description="Disordered" evidence="1">
    <location>
        <begin position="90"/>
        <end position="109"/>
    </location>
</feature>
<evidence type="ECO:0000313" key="3">
    <source>
        <dbReference type="EMBL" id="PFH57022.1"/>
    </source>
</evidence>
<keyword evidence="4" id="KW-1185">Reference proteome</keyword>
<evidence type="ECO:0000256" key="1">
    <source>
        <dbReference type="SAM" id="MobiDB-lite"/>
    </source>
</evidence>